<dbReference type="KEGG" id="rla:Rhola_00002400"/>
<name>A0A060JKC8_9MICO</name>
<feature type="transmembrane region" description="Helical" evidence="8">
    <location>
        <begin position="276"/>
        <end position="297"/>
    </location>
</feature>
<dbReference type="InterPro" id="IPR036259">
    <property type="entry name" value="MFS_trans_sf"/>
</dbReference>
<dbReference type="InterPro" id="IPR010290">
    <property type="entry name" value="TM_effector"/>
</dbReference>
<feature type="domain" description="Major facilitator superfamily (MFS) profile" evidence="9">
    <location>
        <begin position="24"/>
        <end position="418"/>
    </location>
</feature>
<evidence type="ECO:0000313" key="11">
    <source>
        <dbReference type="Proteomes" id="UP000067708"/>
    </source>
</evidence>
<evidence type="ECO:0000256" key="1">
    <source>
        <dbReference type="ARBA" id="ARBA00004651"/>
    </source>
</evidence>
<evidence type="ECO:0000256" key="4">
    <source>
        <dbReference type="ARBA" id="ARBA00022692"/>
    </source>
</evidence>
<keyword evidence="6 8" id="KW-0472">Membrane</keyword>
<dbReference type="GO" id="GO:0005886">
    <property type="term" value="C:plasma membrane"/>
    <property type="evidence" value="ECO:0007669"/>
    <property type="project" value="UniProtKB-SubCell"/>
</dbReference>
<evidence type="ECO:0000259" key="9">
    <source>
        <dbReference type="PROSITE" id="PS50850"/>
    </source>
</evidence>
<feature type="transmembrane region" description="Helical" evidence="8">
    <location>
        <begin position="395"/>
        <end position="413"/>
    </location>
</feature>
<feature type="transmembrane region" description="Helical" evidence="8">
    <location>
        <begin position="364"/>
        <end position="383"/>
    </location>
</feature>
<evidence type="ECO:0000256" key="7">
    <source>
        <dbReference type="SAM" id="MobiDB-lite"/>
    </source>
</evidence>
<reference evidence="10 11" key="1">
    <citation type="journal article" date="2014" name="Int. J. Syst. Evol. Microbiol.">
        <title>Rhodoluna lacicola gen. nov., sp. nov., a planktonic freshwater bacterium with stream-lined genome.</title>
        <authorList>
            <person name="Hahn M."/>
            <person name="Schmidt J."/>
            <person name="Taipale S.J."/>
            <person name="Doolittle W.F."/>
            <person name="Koll U."/>
        </authorList>
    </citation>
    <scope>NUCLEOTIDE SEQUENCE [LARGE SCALE GENOMIC DNA]</scope>
    <source>
        <strain evidence="10 11">MWH-Ta8</strain>
    </source>
</reference>
<dbReference type="RefSeq" id="WP_084321313.1">
    <property type="nucleotide sequence ID" value="NZ_CP007490.1"/>
</dbReference>
<feature type="transmembrane region" description="Helical" evidence="8">
    <location>
        <begin position="94"/>
        <end position="115"/>
    </location>
</feature>
<dbReference type="EMBL" id="CP007490">
    <property type="protein sequence ID" value="AIC47063.1"/>
    <property type="molecule type" value="Genomic_DNA"/>
</dbReference>
<evidence type="ECO:0000313" key="10">
    <source>
        <dbReference type="EMBL" id="AIC47063.1"/>
    </source>
</evidence>
<feature type="transmembrane region" description="Helical" evidence="8">
    <location>
        <begin position="329"/>
        <end position="352"/>
    </location>
</feature>
<dbReference type="eggNOG" id="COG2814">
    <property type="taxonomic scope" value="Bacteria"/>
</dbReference>
<dbReference type="InterPro" id="IPR020846">
    <property type="entry name" value="MFS_dom"/>
</dbReference>
<comment type="subcellular location">
    <subcellularLocation>
        <location evidence="1">Cell membrane</location>
        <topology evidence="1">Multi-pass membrane protein</topology>
    </subcellularLocation>
</comment>
<evidence type="ECO:0000256" key="8">
    <source>
        <dbReference type="SAM" id="Phobius"/>
    </source>
</evidence>
<dbReference type="CDD" id="cd06173">
    <property type="entry name" value="MFS_MefA_like"/>
    <property type="match status" value="1"/>
</dbReference>
<feature type="transmembrane region" description="Helical" evidence="8">
    <location>
        <begin position="230"/>
        <end position="256"/>
    </location>
</feature>
<evidence type="ECO:0000256" key="2">
    <source>
        <dbReference type="ARBA" id="ARBA00022448"/>
    </source>
</evidence>
<accession>A0A060JKC8</accession>
<evidence type="ECO:0000256" key="3">
    <source>
        <dbReference type="ARBA" id="ARBA00022475"/>
    </source>
</evidence>
<dbReference type="STRING" id="529884.Rhola_00002400"/>
<feature type="transmembrane region" description="Helical" evidence="8">
    <location>
        <begin position="158"/>
        <end position="180"/>
    </location>
</feature>
<dbReference type="PANTHER" id="PTHR23513">
    <property type="entry name" value="INTEGRAL MEMBRANE EFFLUX PROTEIN-RELATED"/>
    <property type="match status" value="1"/>
</dbReference>
<keyword evidence="2" id="KW-0813">Transport</keyword>
<feature type="transmembrane region" description="Helical" evidence="8">
    <location>
        <begin position="121"/>
        <end position="146"/>
    </location>
</feature>
<dbReference type="PROSITE" id="PS50850">
    <property type="entry name" value="MFS"/>
    <property type="match status" value="1"/>
</dbReference>
<feature type="transmembrane region" description="Helical" evidence="8">
    <location>
        <begin position="304"/>
        <end position="323"/>
    </location>
</feature>
<dbReference type="PATRIC" id="fig|529884.3.peg.225"/>
<dbReference type="HOGENOM" id="CLU_034180_16_0_11"/>
<keyword evidence="3" id="KW-1003">Cell membrane</keyword>
<dbReference type="Proteomes" id="UP000067708">
    <property type="component" value="Chromosome"/>
</dbReference>
<gene>
    <name evidence="10" type="ORF">Rhola_00002400</name>
</gene>
<protein>
    <submittedName>
        <fullName evidence="10">Major Facilitator Superfamily</fullName>
    </submittedName>
</protein>
<keyword evidence="4 8" id="KW-0812">Transmembrane</keyword>
<sequence>MDAATTNQPDTATDLDSQSSANMPGWKKRVAIFMTGQTVSMFGSFLVQYAIMWHLTLTTKSGLVLALAAIFGFLPQAIVSIFAGVWADRVNRRAMIIVSDSVIALATLGLALLMLSGVDDLWLIFLVMAVRSVGAGVQMPAVSALLPQIVPTDKLMSINGINSSIQSALGLLAPVAAAAVYANMSIVAIFFIDVITAVIGIGLLTLIAVPTLERAASADKPSYFADLKDGINYIFTHDLVRWVMGIFAIVFLLTVAPSNLSPLMIARNFGTEVWKLTVLEVSFSVGMALGGALIAVFAKKVNRISLIIGTSIFFGMLAVALGFTTNLILYYVLFFIIGLAVPAFFTSAMTLLQETVELERQGRVFGFVGIVISVAMPLGMAVLGPLADVFRVESLLIATGGLMVVVAAAAILLPSGRKAIAAAHASTGKQSSETEAKVGS</sequence>
<keyword evidence="11" id="KW-1185">Reference proteome</keyword>
<dbReference type="PANTHER" id="PTHR23513:SF6">
    <property type="entry name" value="MAJOR FACILITATOR SUPERFAMILY ASSOCIATED DOMAIN-CONTAINING PROTEIN"/>
    <property type="match status" value="1"/>
</dbReference>
<dbReference type="SUPFAM" id="SSF103473">
    <property type="entry name" value="MFS general substrate transporter"/>
    <property type="match status" value="1"/>
</dbReference>
<feature type="transmembrane region" description="Helical" evidence="8">
    <location>
        <begin position="30"/>
        <end position="51"/>
    </location>
</feature>
<dbReference type="AlphaFoldDB" id="A0A060JKC8"/>
<dbReference type="GO" id="GO:0022857">
    <property type="term" value="F:transmembrane transporter activity"/>
    <property type="evidence" value="ECO:0007669"/>
    <property type="project" value="InterPro"/>
</dbReference>
<keyword evidence="5 8" id="KW-1133">Transmembrane helix</keyword>
<feature type="region of interest" description="Disordered" evidence="7">
    <location>
        <begin position="1"/>
        <end position="20"/>
    </location>
</feature>
<evidence type="ECO:0000256" key="6">
    <source>
        <dbReference type="ARBA" id="ARBA00023136"/>
    </source>
</evidence>
<evidence type="ECO:0000256" key="5">
    <source>
        <dbReference type="ARBA" id="ARBA00022989"/>
    </source>
</evidence>
<proteinExistence type="predicted"/>
<dbReference type="Pfam" id="PF05977">
    <property type="entry name" value="MFS_3"/>
    <property type="match status" value="1"/>
</dbReference>
<feature type="transmembrane region" description="Helical" evidence="8">
    <location>
        <begin position="186"/>
        <end position="209"/>
    </location>
</feature>
<organism evidence="10 11">
    <name type="scientific">Rhodoluna lacicola</name>
    <dbReference type="NCBI Taxonomy" id="529884"/>
    <lineage>
        <taxon>Bacteria</taxon>
        <taxon>Bacillati</taxon>
        <taxon>Actinomycetota</taxon>
        <taxon>Actinomycetes</taxon>
        <taxon>Micrococcales</taxon>
        <taxon>Microbacteriaceae</taxon>
        <taxon>Luna cluster</taxon>
        <taxon>Luna-1 subcluster</taxon>
        <taxon>Rhodoluna</taxon>
    </lineage>
</organism>
<feature type="transmembrane region" description="Helical" evidence="8">
    <location>
        <begin position="63"/>
        <end position="87"/>
    </location>
</feature>
<dbReference type="Gene3D" id="1.20.1250.20">
    <property type="entry name" value="MFS general substrate transporter like domains"/>
    <property type="match status" value="1"/>
</dbReference>